<reference evidence="3" key="1">
    <citation type="submission" date="2017-09" db="EMBL/GenBank/DDBJ databases">
        <title>Depth-based differentiation of microbial function through sediment-hosted aquifers and enrichment of novel symbionts in the deep terrestrial subsurface.</title>
        <authorList>
            <person name="Probst A.J."/>
            <person name="Ladd B."/>
            <person name="Jarett J.K."/>
            <person name="Geller-Mcgrath D.E."/>
            <person name="Sieber C.M.K."/>
            <person name="Emerson J.B."/>
            <person name="Anantharaman K."/>
            <person name="Thomas B.C."/>
            <person name="Malmstrom R."/>
            <person name="Stieglmeier M."/>
            <person name="Klingl A."/>
            <person name="Woyke T."/>
            <person name="Ryan C.M."/>
            <person name="Banfield J.F."/>
        </authorList>
    </citation>
    <scope>NUCLEOTIDE SEQUENCE [LARGE SCALE GENOMIC DNA]</scope>
</reference>
<dbReference type="AlphaFoldDB" id="A0A2M7ARS3"/>
<dbReference type="EMBL" id="PEWA01000044">
    <property type="protein sequence ID" value="PIU73253.1"/>
    <property type="molecule type" value="Genomic_DNA"/>
</dbReference>
<feature type="transmembrane region" description="Helical" evidence="1">
    <location>
        <begin position="166"/>
        <end position="184"/>
    </location>
</feature>
<feature type="transmembrane region" description="Helical" evidence="1">
    <location>
        <begin position="335"/>
        <end position="352"/>
    </location>
</feature>
<name>A0A2M7ARS3_9BACT</name>
<keyword evidence="1" id="KW-1133">Transmembrane helix</keyword>
<proteinExistence type="predicted"/>
<feature type="transmembrane region" description="Helical" evidence="1">
    <location>
        <begin position="389"/>
        <end position="409"/>
    </location>
</feature>
<gene>
    <name evidence="2" type="ORF">COS78_03255</name>
</gene>
<feature type="transmembrane region" description="Helical" evidence="1">
    <location>
        <begin position="359"/>
        <end position="377"/>
    </location>
</feature>
<feature type="transmembrane region" description="Helical" evidence="1">
    <location>
        <begin position="477"/>
        <end position="497"/>
    </location>
</feature>
<comment type="caution">
    <text evidence="2">The sequence shown here is derived from an EMBL/GenBank/DDBJ whole genome shotgun (WGS) entry which is preliminary data.</text>
</comment>
<evidence type="ECO:0000313" key="2">
    <source>
        <dbReference type="EMBL" id="PIU73253.1"/>
    </source>
</evidence>
<evidence type="ECO:0008006" key="4">
    <source>
        <dbReference type="Google" id="ProtNLM"/>
    </source>
</evidence>
<keyword evidence="1" id="KW-0812">Transmembrane</keyword>
<feature type="transmembrane region" description="Helical" evidence="1">
    <location>
        <begin position="190"/>
        <end position="223"/>
    </location>
</feature>
<feature type="transmembrane region" description="Helical" evidence="1">
    <location>
        <begin position="418"/>
        <end position="436"/>
    </location>
</feature>
<accession>A0A2M7ARS3</accession>
<feature type="transmembrane region" description="Helical" evidence="1">
    <location>
        <begin position="235"/>
        <end position="256"/>
    </location>
</feature>
<evidence type="ECO:0000313" key="3">
    <source>
        <dbReference type="Proteomes" id="UP000231407"/>
    </source>
</evidence>
<feature type="transmembrane region" description="Helical" evidence="1">
    <location>
        <begin position="115"/>
        <end position="137"/>
    </location>
</feature>
<sequence length="509" mass="58863">MKKIKIAILFIFFLGLYFFSGVGLQNSGDSPQYRLTQSIVNRHSYSIDSSDELIWPDIVYQNDKVYSGRSPGESFLAIPFYLVSKIADKYHFLSLPYNGQREGIIAESSLEASTVMFNSFCGALGVIMVFGISFLLFSDFNPSYLTAVLYGLGTLNWKYSSTFCRHSPHVFFLLLSIFLLIKLLQNKNNMFNYILLSISLAFSVFIDPTSILFSVVCVIFALIKISIKQFDLFKIINYLFIFGLITFLINIPIFFYNQTIFDNALNSAWSKQARNNWLADKSVTFGTPFIPSFFTNLFSPNKPIQPSVFSSYFLTNPQVAEEQGLYYASTYQYKGIFFQSPYLFLIFLSFFLMKKKKTWIILFFLAVVSCIMQFLYLAFYSPNSYDTRFFLPITAILSVLVTPFFIYVFKKSIFLKTLFCLLVVPVLLISFFQSWVSSTENFSPHLTGEKRVLVLDLLLHPQITQIFTETFPNIYNYKIFCIYSIIFITPYITFSILHQKFSHTHQPFS</sequence>
<feature type="transmembrane region" description="Helical" evidence="1">
    <location>
        <begin position="6"/>
        <end position="24"/>
    </location>
</feature>
<organism evidence="2 3">
    <name type="scientific">Candidatus Shapirobacteria bacterium CG06_land_8_20_14_3_00_40_12</name>
    <dbReference type="NCBI Taxonomy" id="1974881"/>
    <lineage>
        <taxon>Bacteria</taxon>
        <taxon>Candidatus Shapironibacteriota</taxon>
    </lineage>
</organism>
<keyword evidence="1" id="KW-0472">Membrane</keyword>
<dbReference type="Proteomes" id="UP000231407">
    <property type="component" value="Unassembled WGS sequence"/>
</dbReference>
<protein>
    <recommendedName>
        <fullName evidence="4">Glycosyltransferase RgtA/B/C/D-like domain-containing protein</fullName>
    </recommendedName>
</protein>
<evidence type="ECO:0000256" key="1">
    <source>
        <dbReference type="SAM" id="Phobius"/>
    </source>
</evidence>